<feature type="domain" description="Peptidase C39" evidence="2">
    <location>
        <begin position="68"/>
        <end position="198"/>
    </location>
</feature>
<name>A0A494Y8W7_9BURK</name>
<reference evidence="3 4" key="1">
    <citation type="submission" date="2018-10" db="EMBL/GenBank/DDBJ databases">
        <title>Robbsia sp. DHC34, isolated from soil.</title>
        <authorList>
            <person name="Gao Z.-H."/>
            <person name="Qiu L.-H."/>
        </authorList>
    </citation>
    <scope>NUCLEOTIDE SEQUENCE [LARGE SCALE GENOMIC DNA]</scope>
    <source>
        <strain evidence="3 4">DHC34</strain>
    </source>
</reference>
<dbReference type="RefSeq" id="WP_121085288.1">
    <property type="nucleotide sequence ID" value="NZ_RBZU01000003.1"/>
</dbReference>
<accession>A0A494Y8W7</accession>
<comment type="caution">
    <text evidence="3">The sequence shown here is derived from an EMBL/GenBank/DDBJ whole genome shotgun (WGS) entry which is preliminary data.</text>
</comment>
<organism evidence="3 4">
    <name type="scientific">Pararobbsia silviterrae</name>
    <dbReference type="NCBI Taxonomy" id="1792498"/>
    <lineage>
        <taxon>Bacteria</taxon>
        <taxon>Pseudomonadati</taxon>
        <taxon>Pseudomonadota</taxon>
        <taxon>Betaproteobacteria</taxon>
        <taxon>Burkholderiales</taxon>
        <taxon>Burkholderiaceae</taxon>
        <taxon>Pararobbsia</taxon>
    </lineage>
</organism>
<dbReference type="Gene3D" id="3.90.70.10">
    <property type="entry name" value="Cysteine proteinases"/>
    <property type="match status" value="1"/>
</dbReference>
<dbReference type="PROSITE" id="PS50990">
    <property type="entry name" value="PEPTIDASE_C39"/>
    <property type="match status" value="1"/>
</dbReference>
<keyword evidence="1" id="KW-0732">Signal</keyword>
<dbReference type="GO" id="GO:0005524">
    <property type="term" value="F:ATP binding"/>
    <property type="evidence" value="ECO:0007669"/>
    <property type="project" value="InterPro"/>
</dbReference>
<evidence type="ECO:0000313" key="3">
    <source>
        <dbReference type="EMBL" id="RKP56340.1"/>
    </source>
</evidence>
<evidence type="ECO:0000313" key="4">
    <source>
        <dbReference type="Proteomes" id="UP000270342"/>
    </source>
</evidence>
<feature type="signal peptide" evidence="1">
    <location>
        <begin position="1"/>
        <end position="37"/>
    </location>
</feature>
<dbReference type="GO" id="GO:0016020">
    <property type="term" value="C:membrane"/>
    <property type="evidence" value="ECO:0007669"/>
    <property type="project" value="InterPro"/>
</dbReference>
<dbReference type="InterPro" id="IPR005074">
    <property type="entry name" value="Peptidase_C39"/>
</dbReference>
<evidence type="ECO:0000256" key="1">
    <source>
        <dbReference type="SAM" id="SignalP"/>
    </source>
</evidence>
<evidence type="ECO:0000259" key="2">
    <source>
        <dbReference type="PROSITE" id="PS50990"/>
    </source>
</evidence>
<gene>
    <name evidence="3" type="ORF">D7S86_08035</name>
</gene>
<dbReference type="GO" id="GO:0006508">
    <property type="term" value="P:proteolysis"/>
    <property type="evidence" value="ECO:0007669"/>
    <property type="project" value="InterPro"/>
</dbReference>
<sequence length="244" mass="27006">MFNSSNSPGRHGAACACVARRLCLVVAAFAAATTAHADSIDIQNPDGGDIHMRITSLKEARFKGTVRQQYDFSCGSAAVATLLTYQYGYPTTEAVAFQQMFATGNQQKIRREGFSLLDMKRFLEAHGFDADGFEAPLDKLEASHLPAIVLITENGYHHFVVIKGIHDGRLLIGDPALGTRSMPRASFEARWDNNVLFVIHNHRELAVFNNPDDWHYAPLGPNWMAINRDGLENITVPKFGPNDF</sequence>
<dbReference type="Pfam" id="PF03412">
    <property type="entry name" value="Peptidase_C39"/>
    <property type="match status" value="1"/>
</dbReference>
<dbReference type="AlphaFoldDB" id="A0A494Y8W7"/>
<dbReference type="GO" id="GO:0008233">
    <property type="term" value="F:peptidase activity"/>
    <property type="evidence" value="ECO:0007669"/>
    <property type="project" value="InterPro"/>
</dbReference>
<keyword evidence="4" id="KW-1185">Reference proteome</keyword>
<protein>
    <submittedName>
        <fullName evidence="3">Peptidase C39</fullName>
    </submittedName>
</protein>
<dbReference type="EMBL" id="RBZU01000003">
    <property type="protein sequence ID" value="RKP56340.1"/>
    <property type="molecule type" value="Genomic_DNA"/>
</dbReference>
<proteinExistence type="predicted"/>
<feature type="chain" id="PRO_5019727732" evidence="1">
    <location>
        <begin position="38"/>
        <end position="244"/>
    </location>
</feature>
<dbReference type="OrthoDB" id="13401at2"/>
<dbReference type="CDD" id="cd02423">
    <property type="entry name" value="Peptidase_C39G"/>
    <property type="match status" value="1"/>
</dbReference>
<dbReference type="Proteomes" id="UP000270342">
    <property type="component" value="Unassembled WGS sequence"/>
</dbReference>